<sequence length="799" mass="87408">MILPLFILFINFIVVVHGVHFNGGTITWAPIDPYDNSSSVNITITQSYAWAYPTITCANDVPITTSGRSTQNWNLTCVVDCSTDGGYRTKPIDILTDCSAVFSSLGIMTSERSHNMTLYSGAHFYLANVGSAWVALNSPAESGLEWSIVTFIDLRMRSDGFINTPPVASVVSPQYAIVNETIQINIPVSDINEGDDVRCRWATYTAGYRRRKRSDTEGYFYEGVAENKEIMHVRKKRSCASGCTSGDKCTNSECLGTTCGHPKCTDACCDYVITTTGMPTNYTTTIDTPGTLKSTSLYPHQQAIDECGGICYPGSVPNGTTLSSCTITFTGLIPNTWYAVAVQVEDFINDTSTVAMSSVPVQFLIYVLPQPTCSKAPIITSDISCLQVQVGVNMSFNLYVTNLCNTSVATITDLISSGITDIIDNGLTDSPTNSSLSYVTYTWTPQSNDIGLQEMCAVAYTSQMVQSSPFCVTFTVQNSSVTCVTTTTTTESTTTSTSTTTATSSTTSTTTSVTTTTATTSKNSINWPLILGLSLLALLLALCCCCCYWYWFLWPGARRRRRQRNYEDIVQKPFGSQNIFTKIRKTRVAEQMLGRNRPSENYLMDTTLHSNDNIPRHSLTGSPINSAATKFAKSTTDIDNERIAMRTNIPITIANRNINEHENIQPPDHLEMNRITPTITRLSVIVVPLNKVSTLNDSDEKKNKSLEINQQSISNALSAESPRTGRVSVTKLPRNSIVGSSRPRASIIDHTNNAHLRKSLVGIQSTGVHSKITPLVPDNEPNIDSGVKVVHVSRKSTVF</sequence>
<proteinExistence type="predicted"/>
<keyword evidence="3" id="KW-0732">Signal</keyword>
<dbReference type="Proteomes" id="UP000663891">
    <property type="component" value="Unassembled WGS sequence"/>
</dbReference>
<accession>A0A814TFQ6</accession>
<evidence type="ECO:0000313" key="4">
    <source>
        <dbReference type="EMBL" id="CAF1161288.1"/>
    </source>
</evidence>
<reference evidence="4" key="1">
    <citation type="submission" date="2021-02" db="EMBL/GenBank/DDBJ databases">
        <authorList>
            <person name="Nowell W R."/>
        </authorList>
    </citation>
    <scope>NUCLEOTIDE SEQUENCE</scope>
</reference>
<feature type="signal peptide" evidence="3">
    <location>
        <begin position="1"/>
        <end position="18"/>
    </location>
</feature>
<protein>
    <submittedName>
        <fullName evidence="4">Uncharacterized protein</fullName>
    </submittedName>
</protein>
<dbReference type="EMBL" id="CAJNON010000274">
    <property type="protein sequence ID" value="CAF1161288.1"/>
    <property type="molecule type" value="Genomic_DNA"/>
</dbReference>
<feature type="chain" id="PRO_5032527367" evidence="3">
    <location>
        <begin position="19"/>
        <end position="799"/>
    </location>
</feature>
<feature type="region of interest" description="Disordered" evidence="1">
    <location>
        <begin position="491"/>
        <end position="514"/>
    </location>
</feature>
<keyword evidence="2" id="KW-0472">Membrane</keyword>
<comment type="caution">
    <text evidence="4">The sequence shown here is derived from an EMBL/GenBank/DDBJ whole genome shotgun (WGS) entry which is preliminary data.</text>
</comment>
<dbReference type="AlphaFoldDB" id="A0A814TFQ6"/>
<dbReference type="OrthoDB" id="10049358at2759"/>
<evidence type="ECO:0000256" key="3">
    <source>
        <dbReference type="SAM" id="SignalP"/>
    </source>
</evidence>
<evidence type="ECO:0000313" key="5">
    <source>
        <dbReference type="Proteomes" id="UP000663891"/>
    </source>
</evidence>
<name>A0A814TFQ6_9BILA</name>
<keyword evidence="2" id="KW-0812">Transmembrane</keyword>
<gene>
    <name evidence="4" type="ORF">VCS650_LOCUS23372</name>
</gene>
<evidence type="ECO:0000256" key="1">
    <source>
        <dbReference type="SAM" id="MobiDB-lite"/>
    </source>
</evidence>
<evidence type="ECO:0000256" key="2">
    <source>
        <dbReference type="SAM" id="Phobius"/>
    </source>
</evidence>
<keyword evidence="2" id="KW-1133">Transmembrane helix</keyword>
<organism evidence="4 5">
    <name type="scientific">Adineta steineri</name>
    <dbReference type="NCBI Taxonomy" id="433720"/>
    <lineage>
        <taxon>Eukaryota</taxon>
        <taxon>Metazoa</taxon>
        <taxon>Spiralia</taxon>
        <taxon>Gnathifera</taxon>
        <taxon>Rotifera</taxon>
        <taxon>Eurotatoria</taxon>
        <taxon>Bdelloidea</taxon>
        <taxon>Adinetida</taxon>
        <taxon>Adinetidae</taxon>
        <taxon>Adineta</taxon>
    </lineage>
</organism>
<feature type="transmembrane region" description="Helical" evidence="2">
    <location>
        <begin position="527"/>
        <end position="554"/>
    </location>
</feature>